<name>A0A852STB6_9MICO</name>
<dbReference type="InterPro" id="IPR043502">
    <property type="entry name" value="DNA/RNA_pol_sf"/>
</dbReference>
<dbReference type="GO" id="GO:0017125">
    <property type="term" value="F:deoxycytidyl transferase activity"/>
    <property type="evidence" value="ECO:0007669"/>
    <property type="project" value="TreeGrafter"/>
</dbReference>
<dbReference type="EMBL" id="JACCBM010000001">
    <property type="protein sequence ID" value="NYD72149.1"/>
    <property type="molecule type" value="Genomic_DNA"/>
</dbReference>
<organism evidence="4 5">
    <name type="scientific">Herbiconiux flava</name>
    <dbReference type="NCBI Taxonomy" id="881268"/>
    <lineage>
        <taxon>Bacteria</taxon>
        <taxon>Bacillati</taxon>
        <taxon>Actinomycetota</taxon>
        <taxon>Actinomycetes</taxon>
        <taxon>Micrococcales</taxon>
        <taxon>Microbacteriaceae</taxon>
        <taxon>Herbiconiux</taxon>
    </lineage>
</organism>
<keyword evidence="4" id="KW-0808">Transferase</keyword>
<accession>A0A852STB6</accession>
<dbReference type="InterPro" id="IPR043128">
    <property type="entry name" value="Rev_trsase/Diguanyl_cyclase"/>
</dbReference>
<dbReference type="Pfam" id="PF00817">
    <property type="entry name" value="IMS"/>
    <property type="match status" value="1"/>
</dbReference>
<dbReference type="RefSeq" id="WP_179548959.1">
    <property type="nucleotide sequence ID" value="NZ_BSEW01000002.1"/>
</dbReference>
<comment type="function">
    <text evidence="2">Poorly processive, error-prone DNA polymerase involved in untargeted mutagenesis. Copies undamaged DNA at stalled replication forks, which arise in vivo from mismatched or misaligned primer ends. These misaligned primers can be extended by PolIV. Exhibits no 3'-5' exonuclease (proofreading) activity. May be involved in translesional synthesis, in conjunction with the beta clamp from PolIII.</text>
</comment>
<comment type="caution">
    <text evidence="4">The sequence shown here is derived from an EMBL/GenBank/DDBJ whole genome shotgun (WGS) entry which is preliminary data.</text>
</comment>
<dbReference type="PROSITE" id="PS50173">
    <property type="entry name" value="UMUC"/>
    <property type="match status" value="1"/>
</dbReference>
<evidence type="ECO:0000256" key="2">
    <source>
        <dbReference type="ARBA" id="ARBA00025589"/>
    </source>
</evidence>
<proteinExistence type="inferred from homology"/>
<dbReference type="GO" id="GO:0042276">
    <property type="term" value="P:error-prone translesion synthesis"/>
    <property type="evidence" value="ECO:0007669"/>
    <property type="project" value="TreeGrafter"/>
</dbReference>
<evidence type="ECO:0000313" key="5">
    <source>
        <dbReference type="Proteomes" id="UP000549913"/>
    </source>
</evidence>
<sequence>MPPILHADADSFFASVVLRSHPALRSAPVAVVVHGFVASSNYPARARDVMGGMRVTDALRRCPELAMFDVPQGEVEETADALFDLFAASAAAVEPGSMEEAFVDVGAADDRAAVRAAAELRRLAWQELRIPVSVGVGRTKLMAKLASRAAKPDGLHVIDAETERGLRSTLPVAKVWGVGRQTLERLEGLGVRRLADLDVVLPERLLDACGTMMTRRLLGIRDGSDDATVRPVSGRTVLSSEGAIAGYARRDWTVDELVETCIRRVCKRAMRAGLAATGLTIVLRGETAELATVQAMGKAVVLATVKAVVPTPTPADDPSLWMRLARAELAALSEQAVADAGSVKASLTGLRPLAGIPPTLF</sequence>
<reference evidence="4 5" key="1">
    <citation type="submission" date="2020-07" db="EMBL/GenBank/DDBJ databases">
        <title>Sequencing the genomes of 1000 actinobacteria strains.</title>
        <authorList>
            <person name="Klenk H.-P."/>
        </authorList>
    </citation>
    <scope>NUCLEOTIDE SEQUENCE [LARGE SCALE GENOMIC DNA]</scope>
    <source>
        <strain evidence="4 5">DSM 26474</strain>
    </source>
</reference>
<gene>
    <name evidence="4" type="ORF">BJ984_003307</name>
</gene>
<keyword evidence="4" id="KW-0548">Nucleotidyltransferase</keyword>
<dbReference type="Gene3D" id="1.10.150.20">
    <property type="entry name" value="5' to 3' exonuclease, C-terminal subdomain"/>
    <property type="match status" value="1"/>
</dbReference>
<dbReference type="Proteomes" id="UP000549913">
    <property type="component" value="Unassembled WGS sequence"/>
</dbReference>
<dbReference type="Gene3D" id="3.30.70.270">
    <property type="match status" value="1"/>
</dbReference>
<dbReference type="SUPFAM" id="SSF56672">
    <property type="entry name" value="DNA/RNA polymerases"/>
    <property type="match status" value="1"/>
</dbReference>
<feature type="domain" description="UmuC" evidence="3">
    <location>
        <begin position="4"/>
        <end position="179"/>
    </location>
</feature>
<keyword evidence="5" id="KW-1185">Reference proteome</keyword>
<dbReference type="PANTHER" id="PTHR45990:SF1">
    <property type="entry name" value="DNA REPAIR PROTEIN REV1"/>
    <property type="match status" value="1"/>
</dbReference>
<evidence type="ECO:0000313" key="4">
    <source>
        <dbReference type="EMBL" id="NYD72149.1"/>
    </source>
</evidence>
<dbReference type="AlphaFoldDB" id="A0A852STB6"/>
<comment type="similarity">
    <text evidence="1">Belongs to the DNA polymerase type-Y family.</text>
</comment>
<evidence type="ECO:0000259" key="3">
    <source>
        <dbReference type="PROSITE" id="PS50173"/>
    </source>
</evidence>
<dbReference type="EC" id="2.7.7.7" evidence="4"/>
<dbReference type="PANTHER" id="PTHR45990">
    <property type="entry name" value="DNA REPAIR PROTEIN REV1"/>
    <property type="match status" value="1"/>
</dbReference>
<dbReference type="InterPro" id="IPR001126">
    <property type="entry name" value="UmuC"/>
</dbReference>
<protein>
    <submittedName>
        <fullName evidence="4">DNA polymerase-4</fullName>
        <ecNumber evidence="4">2.7.7.7</ecNumber>
    </submittedName>
</protein>
<evidence type="ECO:0000256" key="1">
    <source>
        <dbReference type="ARBA" id="ARBA00010945"/>
    </source>
</evidence>
<dbReference type="GO" id="GO:0070987">
    <property type="term" value="P:error-free translesion synthesis"/>
    <property type="evidence" value="ECO:0007669"/>
    <property type="project" value="TreeGrafter"/>
</dbReference>
<dbReference type="Gene3D" id="3.40.1170.60">
    <property type="match status" value="1"/>
</dbReference>
<dbReference type="GO" id="GO:0003887">
    <property type="term" value="F:DNA-directed DNA polymerase activity"/>
    <property type="evidence" value="ECO:0007669"/>
    <property type="project" value="UniProtKB-EC"/>
</dbReference>
<dbReference type="GO" id="GO:0006281">
    <property type="term" value="P:DNA repair"/>
    <property type="evidence" value="ECO:0007669"/>
    <property type="project" value="InterPro"/>
</dbReference>